<dbReference type="InterPro" id="IPR006626">
    <property type="entry name" value="PbH1"/>
</dbReference>
<evidence type="ECO:0000313" key="12">
    <source>
        <dbReference type="EMBL" id="GAA1504398.1"/>
    </source>
</evidence>
<evidence type="ECO:0000256" key="6">
    <source>
        <dbReference type="ARBA" id="ARBA00022837"/>
    </source>
</evidence>
<dbReference type="InterPro" id="IPR039448">
    <property type="entry name" value="Beta_helix"/>
</dbReference>
<evidence type="ECO:0000256" key="4">
    <source>
        <dbReference type="ARBA" id="ARBA00022723"/>
    </source>
</evidence>
<dbReference type="PANTHER" id="PTHR40088:SF1">
    <property type="entry name" value="PECTATE LYASE PEL9"/>
    <property type="match status" value="1"/>
</dbReference>
<dbReference type="InterPro" id="IPR014284">
    <property type="entry name" value="RNA_pol_sigma-70_dom"/>
</dbReference>
<evidence type="ECO:0008006" key="14">
    <source>
        <dbReference type="Google" id="ProtNLM"/>
    </source>
</evidence>
<evidence type="ECO:0000259" key="11">
    <source>
        <dbReference type="Pfam" id="PF13229"/>
    </source>
</evidence>
<reference evidence="12 13" key="1">
    <citation type="journal article" date="2019" name="Int. J. Syst. Evol. Microbiol.">
        <title>The Global Catalogue of Microorganisms (GCM) 10K type strain sequencing project: providing services to taxonomists for standard genome sequencing and annotation.</title>
        <authorList>
            <consortium name="The Broad Institute Genomics Platform"/>
            <consortium name="The Broad Institute Genome Sequencing Center for Infectious Disease"/>
            <person name="Wu L."/>
            <person name="Ma J."/>
        </authorList>
    </citation>
    <scope>NUCLEOTIDE SEQUENCE [LARGE SCALE GENOMIC DNA]</scope>
    <source>
        <strain evidence="12 13">JCM 15933</strain>
    </source>
</reference>
<proteinExistence type="inferred from homology"/>
<dbReference type="RefSeq" id="WP_344501231.1">
    <property type="nucleotide sequence ID" value="NZ_BAAAQD010000002.1"/>
</dbReference>
<dbReference type="Pfam" id="PF13229">
    <property type="entry name" value="Beta_helix"/>
    <property type="match status" value="1"/>
</dbReference>
<comment type="subcellular location">
    <subcellularLocation>
        <location evidence="2">Secreted</location>
    </subcellularLocation>
</comment>
<feature type="domain" description="RNA polymerase sigma-70 region 2" evidence="10">
    <location>
        <begin position="28"/>
        <end position="93"/>
    </location>
</feature>
<keyword evidence="13" id="KW-1185">Reference proteome</keyword>
<dbReference type="Proteomes" id="UP001501470">
    <property type="component" value="Unassembled WGS sequence"/>
</dbReference>
<dbReference type="NCBIfam" id="TIGR02937">
    <property type="entry name" value="sigma70-ECF"/>
    <property type="match status" value="1"/>
</dbReference>
<evidence type="ECO:0000256" key="1">
    <source>
        <dbReference type="ARBA" id="ARBA00001913"/>
    </source>
</evidence>
<sequence length="697" mass="74370">MAETIVETAELVAAAQAGDRAALEELTAAHLPLVYNVIGRALNGHADVDDLVQETMERVVRNLRGLREPERFRSWVVAIAYREIQLHLRKARRLGFPRRPEALTEVPDPAGDFAERTVTELVLTGQRRELVEATRWLDDGDRHLLALWWHEAAGDLTRTELAAALGIGQPHAAVRLQRMKAQLETARAIVRALAASPRCGGLATVVDGWNGVARPLWRKRLSRHVRECTGCGGHRHGLIPPERLLHGIGAVAVPAVFTKAALPGTSLLGSLQQLFQHKAAAVATVAVVAGGGFAYAVYETPDGREAPAVSAPQAPAAPSAASPAPPAASSAAPPARTTGEIFVSPTGADTGDGSIDRPLATLSAAVALVRPGQTITLRGGTYRPADPVTITTSGTAEQRITLTNYRDEAPVIDASRIPADKWAITQRADHWTVQGLEIKGSRSHAYVCLSCKHDVFRRLSVHDNVESGLTLRDDGTVGNQVLDSDFYRNRNPADQGQTGIGLGVKFGDGDGNLIRGCRAFDNADDGFDLGDFRSPVTLEYNWAFGNGVNRWGVRDWQSNGNGFTLGGGSPPAAAAHRLRHNAAWDNVHHGFTDSGNRAALQLTNNTAFRNGATGFAVTDAPATLRSSVSIDNETAVRANAAVQSSRNTWDEGTWTRSMFRTTDPVTAQSPRPLDGSLPPTSFLTTGNGMGASMSGGD</sequence>
<feature type="compositionally biased region" description="Gly residues" evidence="9">
    <location>
        <begin position="687"/>
        <end position="697"/>
    </location>
</feature>
<dbReference type="Gene3D" id="2.160.20.10">
    <property type="entry name" value="Single-stranded right-handed beta-helix, Pectin lyase-like"/>
    <property type="match status" value="1"/>
</dbReference>
<feature type="region of interest" description="Disordered" evidence="9">
    <location>
        <begin position="661"/>
        <end position="697"/>
    </location>
</feature>
<accession>A0ABN1ZTZ2</accession>
<protein>
    <recommendedName>
        <fullName evidence="14">RNA polymerase sigma factor (Sigma-70 family)</fullName>
    </recommendedName>
</protein>
<evidence type="ECO:0000313" key="13">
    <source>
        <dbReference type="Proteomes" id="UP001501470"/>
    </source>
</evidence>
<name>A0ABN1ZTZ2_9ACTN</name>
<comment type="similarity">
    <text evidence="8">Belongs to the polysaccharide lyase 9 family.</text>
</comment>
<evidence type="ECO:0000256" key="9">
    <source>
        <dbReference type="SAM" id="MobiDB-lite"/>
    </source>
</evidence>
<dbReference type="SMART" id="SM00710">
    <property type="entry name" value="PbH1"/>
    <property type="match status" value="5"/>
</dbReference>
<dbReference type="SUPFAM" id="SSF51126">
    <property type="entry name" value="Pectin lyase-like"/>
    <property type="match status" value="1"/>
</dbReference>
<dbReference type="InterPro" id="IPR012334">
    <property type="entry name" value="Pectin_lyas_fold"/>
</dbReference>
<keyword evidence="6" id="KW-0106">Calcium</keyword>
<evidence type="ECO:0000256" key="5">
    <source>
        <dbReference type="ARBA" id="ARBA00022729"/>
    </source>
</evidence>
<evidence type="ECO:0000256" key="8">
    <source>
        <dbReference type="ARBA" id="ARBA00038263"/>
    </source>
</evidence>
<evidence type="ECO:0000256" key="7">
    <source>
        <dbReference type="ARBA" id="ARBA00023239"/>
    </source>
</evidence>
<evidence type="ECO:0000256" key="3">
    <source>
        <dbReference type="ARBA" id="ARBA00022525"/>
    </source>
</evidence>
<organism evidence="12 13">
    <name type="scientific">Dactylosporangium maewongense</name>
    <dbReference type="NCBI Taxonomy" id="634393"/>
    <lineage>
        <taxon>Bacteria</taxon>
        <taxon>Bacillati</taxon>
        <taxon>Actinomycetota</taxon>
        <taxon>Actinomycetes</taxon>
        <taxon>Micromonosporales</taxon>
        <taxon>Micromonosporaceae</taxon>
        <taxon>Dactylosporangium</taxon>
    </lineage>
</organism>
<dbReference type="InterPro" id="IPR052052">
    <property type="entry name" value="Polysaccharide_Lyase_9"/>
</dbReference>
<keyword evidence="7" id="KW-0456">Lyase</keyword>
<feature type="domain" description="Right handed beta helix" evidence="11">
    <location>
        <begin position="428"/>
        <end position="606"/>
    </location>
</feature>
<comment type="caution">
    <text evidence="12">The sequence shown here is derived from an EMBL/GenBank/DDBJ whole genome shotgun (WGS) entry which is preliminary data.</text>
</comment>
<dbReference type="SUPFAM" id="SSF88946">
    <property type="entry name" value="Sigma2 domain of RNA polymerase sigma factors"/>
    <property type="match status" value="1"/>
</dbReference>
<dbReference type="InterPro" id="IPR013325">
    <property type="entry name" value="RNA_pol_sigma_r2"/>
</dbReference>
<evidence type="ECO:0000256" key="2">
    <source>
        <dbReference type="ARBA" id="ARBA00004613"/>
    </source>
</evidence>
<keyword evidence="4" id="KW-0479">Metal-binding</keyword>
<keyword evidence="3" id="KW-0964">Secreted</keyword>
<dbReference type="Gene3D" id="1.10.1740.10">
    <property type="match status" value="1"/>
</dbReference>
<evidence type="ECO:0000259" key="10">
    <source>
        <dbReference type="Pfam" id="PF04542"/>
    </source>
</evidence>
<dbReference type="InterPro" id="IPR011050">
    <property type="entry name" value="Pectin_lyase_fold/virulence"/>
</dbReference>
<dbReference type="PANTHER" id="PTHR40088">
    <property type="entry name" value="PECTATE LYASE (EUROFUNG)"/>
    <property type="match status" value="1"/>
</dbReference>
<comment type="cofactor">
    <cofactor evidence="1">
        <name>Ca(2+)</name>
        <dbReference type="ChEBI" id="CHEBI:29108"/>
    </cofactor>
</comment>
<dbReference type="Pfam" id="PF04542">
    <property type="entry name" value="Sigma70_r2"/>
    <property type="match status" value="1"/>
</dbReference>
<feature type="region of interest" description="Disordered" evidence="9">
    <location>
        <begin position="305"/>
        <end position="355"/>
    </location>
</feature>
<dbReference type="InterPro" id="IPR007627">
    <property type="entry name" value="RNA_pol_sigma70_r2"/>
</dbReference>
<dbReference type="EMBL" id="BAAAQD010000002">
    <property type="protein sequence ID" value="GAA1504398.1"/>
    <property type="molecule type" value="Genomic_DNA"/>
</dbReference>
<gene>
    <name evidence="12" type="ORF">GCM10009827_017100</name>
</gene>
<keyword evidence="5" id="KW-0732">Signal</keyword>
<feature type="compositionally biased region" description="Low complexity" evidence="9">
    <location>
        <begin position="306"/>
        <end position="335"/>
    </location>
</feature>